<dbReference type="NCBIfam" id="NF009566">
    <property type="entry name" value="PRK13020.1"/>
    <property type="match status" value="1"/>
</dbReference>
<accession>A0A644VNS6</accession>
<evidence type="ECO:0000256" key="8">
    <source>
        <dbReference type="ARBA" id="ARBA00022737"/>
    </source>
</evidence>
<comment type="pathway">
    <text evidence="3">Cofactor biosynthesis; riboflavin biosynthesis; riboflavin from 2-hydroxy-3-oxobutyl phosphate and 5-amino-6-(D-ribitylamino)uracil: step 2/2.</text>
</comment>
<reference evidence="10" key="1">
    <citation type="submission" date="2019-08" db="EMBL/GenBank/DDBJ databases">
        <authorList>
            <person name="Kucharzyk K."/>
            <person name="Murdoch R.W."/>
            <person name="Higgins S."/>
            <person name="Loffler F."/>
        </authorList>
    </citation>
    <scope>NUCLEOTIDE SEQUENCE</scope>
</reference>
<feature type="domain" description="Lumazine-binding" evidence="9">
    <location>
        <begin position="97"/>
        <end position="193"/>
    </location>
</feature>
<dbReference type="EC" id="2.5.1.9" evidence="4"/>
<evidence type="ECO:0000256" key="4">
    <source>
        <dbReference type="ARBA" id="ARBA00012827"/>
    </source>
</evidence>
<comment type="catalytic activity">
    <reaction evidence="1">
        <text>2 6,7-dimethyl-8-(1-D-ribityl)lumazine + H(+) = 5-amino-6-(D-ribitylamino)uracil + riboflavin</text>
        <dbReference type="Rhea" id="RHEA:20772"/>
        <dbReference type="ChEBI" id="CHEBI:15378"/>
        <dbReference type="ChEBI" id="CHEBI:15934"/>
        <dbReference type="ChEBI" id="CHEBI:57986"/>
        <dbReference type="ChEBI" id="CHEBI:58201"/>
        <dbReference type="EC" id="2.5.1.9"/>
    </reaction>
</comment>
<evidence type="ECO:0000256" key="5">
    <source>
        <dbReference type="ARBA" id="ARBA00013950"/>
    </source>
</evidence>
<evidence type="ECO:0000256" key="2">
    <source>
        <dbReference type="ARBA" id="ARBA00002803"/>
    </source>
</evidence>
<dbReference type="SUPFAM" id="SSF63380">
    <property type="entry name" value="Riboflavin synthase domain-like"/>
    <property type="match status" value="2"/>
</dbReference>
<organism evidence="10">
    <name type="scientific">bioreactor metagenome</name>
    <dbReference type="NCBI Taxonomy" id="1076179"/>
    <lineage>
        <taxon>unclassified sequences</taxon>
        <taxon>metagenomes</taxon>
        <taxon>ecological metagenomes</taxon>
    </lineage>
</organism>
<dbReference type="FunFam" id="2.40.30.20:FF:000004">
    <property type="entry name" value="Riboflavin synthase, alpha subunit"/>
    <property type="match status" value="1"/>
</dbReference>
<proteinExistence type="predicted"/>
<dbReference type="PROSITE" id="PS51177">
    <property type="entry name" value="LUMAZINE_BIND"/>
    <property type="match status" value="2"/>
</dbReference>
<dbReference type="NCBIfam" id="TIGR00187">
    <property type="entry name" value="ribE"/>
    <property type="match status" value="1"/>
</dbReference>
<dbReference type="GO" id="GO:0004746">
    <property type="term" value="F:riboflavin synthase activity"/>
    <property type="evidence" value="ECO:0007669"/>
    <property type="project" value="UniProtKB-EC"/>
</dbReference>
<dbReference type="AlphaFoldDB" id="A0A644VNS6"/>
<evidence type="ECO:0000259" key="9">
    <source>
        <dbReference type="PROSITE" id="PS51177"/>
    </source>
</evidence>
<keyword evidence="7 10" id="KW-0808">Transferase</keyword>
<name>A0A644VNS6_9ZZZZ</name>
<dbReference type="InterPro" id="IPR001783">
    <property type="entry name" value="Lumazine-bd"/>
</dbReference>
<evidence type="ECO:0000256" key="1">
    <source>
        <dbReference type="ARBA" id="ARBA00000968"/>
    </source>
</evidence>
<comment type="function">
    <text evidence="2">Catalyzes the dismutation of two molecules of 6,7-dimethyl-8-ribityllumazine, resulting in the formation of riboflavin and 5-amino-6-(D-ribitylamino)uracil.</text>
</comment>
<dbReference type="NCBIfam" id="NF006767">
    <property type="entry name" value="PRK09289.1"/>
    <property type="match status" value="1"/>
</dbReference>
<dbReference type="FunFam" id="2.40.30.20:FF:000003">
    <property type="entry name" value="Riboflavin synthase, alpha subunit"/>
    <property type="match status" value="1"/>
</dbReference>
<feature type="domain" description="Lumazine-binding" evidence="9">
    <location>
        <begin position="1"/>
        <end position="96"/>
    </location>
</feature>
<dbReference type="GO" id="GO:0009231">
    <property type="term" value="P:riboflavin biosynthetic process"/>
    <property type="evidence" value="ECO:0007669"/>
    <property type="project" value="UniProtKB-KW"/>
</dbReference>
<dbReference type="Gene3D" id="2.40.30.20">
    <property type="match status" value="2"/>
</dbReference>
<sequence length="217" mass="23770">MFTGIVEEIGVIREIKKGLKYCQIKVQANKALENTNIGDSISVNGVCLTVTSIMSTEFTADIVLESLKRSNLGSLKIGSKVNLERALSANGRFGGHIVSGHIDCIGEITSIAKDEVATLITVKPLSSVIKYIVEKGSVAIDGISLTVAYVDNEKFLLSIIPHTISETTLMEKKVGNFVNIECDIVGKYIESFISFNDKEIKKEFKINENFLKDNGFM</sequence>
<dbReference type="CDD" id="cd00402">
    <property type="entry name" value="Riboflavin_synthase_like"/>
    <property type="match status" value="1"/>
</dbReference>
<comment type="caution">
    <text evidence="10">The sequence shown here is derived from an EMBL/GenBank/DDBJ whole genome shotgun (WGS) entry which is preliminary data.</text>
</comment>
<dbReference type="InterPro" id="IPR023366">
    <property type="entry name" value="ATP_synth_asu-like_sf"/>
</dbReference>
<evidence type="ECO:0000256" key="6">
    <source>
        <dbReference type="ARBA" id="ARBA00022619"/>
    </source>
</evidence>
<evidence type="ECO:0000313" key="10">
    <source>
        <dbReference type="EMBL" id="MPL92995.1"/>
    </source>
</evidence>
<dbReference type="Pfam" id="PF00677">
    <property type="entry name" value="Lum_binding"/>
    <property type="match status" value="2"/>
</dbReference>
<gene>
    <name evidence="10" type="primary">ribE_13</name>
    <name evidence="10" type="ORF">SDC9_39119</name>
</gene>
<dbReference type="EMBL" id="VSSQ01000377">
    <property type="protein sequence ID" value="MPL92995.1"/>
    <property type="molecule type" value="Genomic_DNA"/>
</dbReference>
<dbReference type="PIRSF" id="PIRSF000498">
    <property type="entry name" value="Riboflavin_syn_A"/>
    <property type="match status" value="1"/>
</dbReference>
<dbReference type="InterPro" id="IPR017938">
    <property type="entry name" value="Riboflavin_synthase-like_b-brl"/>
</dbReference>
<dbReference type="PANTHER" id="PTHR21098:SF12">
    <property type="entry name" value="RIBOFLAVIN SYNTHASE"/>
    <property type="match status" value="1"/>
</dbReference>
<dbReference type="PANTHER" id="PTHR21098">
    <property type="entry name" value="RIBOFLAVIN SYNTHASE ALPHA CHAIN"/>
    <property type="match status" value="1"/>
</dbReference>
<keyword evidence="8" id="KW-0677">Repeat</keyword>
<evidence type="ECO:0000256" key="3">
    <source>
        <dbReference type="ARBA" id="ARBA00004887"/>
    </source>
</evidence>
<dbReference type="InterPro" id="IPR026017">
    <property type="entry name" value="Lumazine-bd_dom"/>
</dbReference>
<protein>
    <recommendedName>
        <fullName evidence="5">Riboflavin synthase</fullName>
        <ecNumber evidence="4">2.5.1.9</ecNumber>
    </recommendedName>
</protein>
<keyword evidence="6" id="KW-0686">Riboflavin biosynthesis</keyword>
<evidence type="ECO:0000256" key="7">
    <source>
        <dbReference type="ARBA" id="ARBA00022679"/>
    </source>
</evidence>